<dbReference type="Pfam" id="PF13560">
    <property type="entry name" value="HTH_31"/>
    <property type="match status" value="1"/>
</dbReference>
<comment type="caution">
    <text evidence="2">The sequence shown here is derived from an EMBL/GenBank/DDBJ whole genome shotgun (WGS) entry which is preliminary data.</text>
</comment>
<dbReference type="Gene3D" id="1.10.260.40">
    <property type="entry name" value="lambda repressor-like DNA-binding domains"/>
    <property type="match status" value="1"/>
</dbReference>
<evidence type="ECO:0000313" key="2">
    <source>
        <dbReference type="EMBL" id="GGY27992.1"/>
    </source>
</evidence>
<dbReference type="EMBL" id="BMWV01000001">
    <property type="protein sequence ID" value="GGY27992.1"/>
    <property type="molecule type" value="Genomic_DNA"/>
</dbReference>
<dbReference type="InterPro" id="IPR001387">
    <property type="entry name" value="Cro/C1-type_HTH"/>
</dbReference>
<name>A0AA88C1D9_9BURK</name>
<dbReference type="AlphaFoldDB" id="A0AA88C1D9"/>
<dbReference type="InterPro" id="IPR010982">
    <property type="entry name" value="Lambda_DNA-bd_dom_sf"/>
</dbReference>
<organism evidence="2 3">
    <name type="scientific">Pseudoduganella albidiflava</name>
    <dbReference type="NCBI Taxonomy" id="321983"/>
    <lineage>
        <taxon>Bacteria</taxon>
        <taxon>Pseudomonadati</taxon>
        <taxon>Pseudomonadota</taxon>
        <taxon>Betaproteobacteria</taxon>
        <taxon>Burkholderiales</taxon>
        <taxon>Oxalobacteraceae</taxon>
        <taxon>Telluria group</taxon>
        <taxon>Pseudoduganella</taxon>
    </lineage>
</organism>
<dbReference type="CDD" id="cd00093">
    <property type="entry name" value="HTH_XRE"/>
    <property type="match status" value="1"/>
</dbReference>
<dbReference type="PROSITE" id="PS50943">
    <property type="entry name" value="HTH_CROC1"/>
    <property type="match status" value="1"/>
</dbReference>
<evidence type="ECO:0000259" key="1">
    <source>
        <dbReference type="PROSITE" id="PS50943"/>
    </source>
</evidence>
<evidence type="ECO:0000313" key="3">
    <source>
        <dbReference type="Proteomes" id="UP000628442"/>
    </source>
</evidence>
<reference evidence="2" key="2">
    <citation type="submission" date="2022-12" db="EMBL/GenBank/DDBJ databases">
        <authorList>
            <person name="Sun Q."/>
            <person name="Kim S."/>
        </authorList>
    </citation>
    <scope>NUCLEOTIDE SEQUENCE</scope>
    <source>
        <strain evidence="2">KCTC 12343</strain>
    </source>
</reference>
<sequence>MHMAKTTQFHSAAALDIAARLGDRLRRARKSQRRTLADLEQSSRIHRQTLARLEHGDPTVSFGVVLIVLEALGQLADLEMLVGNPESVRPLVSDDTDSLNRDF</sequence>
<dbReference type="Proteomes" id="UP000628442">
    <property type="component" value="Unassembled WGS sequence"/>
</dbReference>
<dbReference type="SMART" id="SM00530">
    <property type="entry name" value="HTH_XRE"/>
    <property type="match status" value="1"/>
</dbReference>
<dbReference type="SUPFAM" id="SSF47413">
    <property type="entry name" value="lambda repressor-like DNA-binding domains"/>
    <property type="match status" value="1"/>
</dbReference>
<reference evidence="2" key="1">
    <citation type="journal article" date="2014" name="Int. J. Syst. Evol. Microbiol.">
        <title>Complete genome sequence of Corynebacterium casei LMG S-19264T (=DSM 44701T), isolated from a smear-ripened cheese.</title>
        <authorList>
            <consortium name="US DOE Joint Genome Institute (JGI-PGF)"/>
            <person name="Walter F."/>
            <person name="Albersmeier A."/>
            <person name="Kalinowski J."/>
            <person name="Ruckert C."/>
        </authorList>
    </citation>
    <scope>NUCLEOTIDE SEQUENCE</scope>
    <source>
        <strain evidence="2">KCTC 12343</strain>
    </source>
</reference>
<protein>
    <recommendedName>
        <fullName evidence="1">HTH cro/C1-type domain-containing protein</fullName>
    </recommendedName>
</protein>
<feature type="domain" description="HTH cro/C1-type" evidence="1">
    <location>
        <begin position="25"/>
        <end position="78"/>
    </location>
</feature>
<gene>
    <name evidence="2" type="ORF">GCM10007387_07580</name>
</gene>
<accession>A0AA88C1D9</accession>
<dbReference type="GO" id="GO:0003677">
    <property type="term" value="F:DNA binding"/>
    <property type="evidence" value="ECO:0007669"/>
    <property type="project" value="InterPro"/>
</dbReference>
<proteinExistence type="predicted"/>